<feature type="transmembrane region" description="Helical" evidence="1">
    <location>
        <begin position="62"/>
        <end position="80"/>
    </location>
</feature>
<name>A0A0F9UX43_9ZZZZ</name>
<feature type="transmembrane region" description="Helical" evidence="1">
    <location>
        <begin position="165"/>
        <end position="187"/>
    </location>
</feature>
<organism evidence="2">
    <name type="scientific">marine sediment metagenome</name>
    <dbReference type="NCBI Taxonomy" id="412755"/>
    <lineage>
        <taxon>unclassified sequences</taxon>
        <taxon>metagenomes</taxon>
        <taxon>ecological metagenomes</taxon>
    </lineage>
</organism>
<proteinExistence type="predicted"/>
<feature type="transmembrane region" description="Helical" evidence="1">
    <location>
        <begin position="32"/>
        <end position="56"/>
    </location>
</feature>
<sequence length="204" mass="21987">MIVLGLQAYISFALIVFALVPLGRLSMAGRAMVFLIVLALGIVPLPGGLSLAGYLRGFTDDLAITTLVWLAAAAIARLGYLPAWPLATRRQLWIGFALAALVLYPAALGIGMIDTYRWGFVPRGLIVAAGLLTLLLVLLRNGLGVSMLIAATAAFILDLKPSDNFWDYLLDPILAIYAIVALARDLIIRLRRRRSNGSAMVARN</sequence>
<keyword evidence="1" id="KW-0472">Membrane</keyword>
<dbReference type="AlphaFoldDB" id="A0A0F9UX43"/>
<feature type="transmembrane region" description="Helical" evidence="1">
    <location>
        <begin position="6"/>
        <end position="25"/>
    </location>
</feature>
<comment type="caution">
    <text evidence="2">The sequence shown here is derived from an EMBL/GenBank/DDBJ whole genome shotgun (WGS) entry which is preliminary data.</text>
</comment>
<evidence type="ECO:0000256" key="1">
    <source>
        <dbReference type="SAM" id="Phobius"/>
    </source>
</evidence>
<gene>
    <name evidence="2" type="ORF">LCGC14_0211200</name>
</gene>
<feature type="transmembrane region" description="Helical" evidence="1">
    <location>
        <begin position="119"/>
        <end position="138"/>
    </location>
</feature>
<keyword evidence="1" id="KW-0812">Transmembrane</keyword>
<protein>
    <submittedName>
        <fullName evidence="2">Uncharacterized protein</fullName>
    </submittedName>
</protein>
<evidence type="ECO:0000313" key="2">
    <source>
        <dbReference type="EMBL" id="KKN92062.1"/>
    </source>
</evidence>
<keyword evidence="1" id="KW-1133">Transmembrane helix</keyword>
<reference evidence="2" key="1">
    <citation type="journal article" date="2015" name="Nature">
        <title>Complex archaea that bridge the gap between prokaryotes and eukaryotes.</title>
        <authorList>
            <person name="Spang A."/>
            <person name="Saw J.H."/>
            <person name="Jorgensen S.L."/>
            <person name="Zaremba-Niedzwiedzka K."/>
            <person name="Martijn J."/>
            <person name="Lind A.E."/>
            <person name="van Eijk R."/>
            <person name="Schleper C."/>
            <person name="Guy L."/>
            <person name="Ettema T.J."/>
        </authorList>
    </citation>
    <scope>NUCLEOTIDE SEQUENCE</scope>
</reference>
<accession>A0A0F9UX43</accession>
<feature type="transmembrane region" description="Helical" evidence="1">
    <location>
        <begin position="143"/>
        <end position="159"/>
    </location>
</feature>
<feature type="transmembrane region" description="Helical" evidence="1">
    <location>
        <begin position="92"/>
        <end position="113"/>
    </location>
</feature>
<dbReference type="EMBL" id="LAZR01000097">
    <property type="protein sequence ID" value="KKN92062.1"/>
    <property type="molecule type" value="Genomic_DNA"/>
</dbReference>